<dbReference type="Proteomes" id="UP000051015">
    <property type="component" value="Unassembled WGS sequence"/>
</dbReference>
<reference evidence="2 3" key="1">
    <citation type="journal article" date="2015" name="Genome Announc.">
        <title>Expanding the biotechnology potential of lactobacilli through comparative genomics of 213 strains and associated genera.</title>
        <authorList>
            <person name="Sun Z."/>
            <person name="Harris H.M."/>
            <person name="McCann A."/>
            <person name="Guo C."/>
            <person name="Argimon S."/>
            <person name="Zhang W."/>
            <person name="Yang X."/>
            <person name="Jeffery I.B."/>
            <person name="Cooney J.C."/>
            <person name="Kagawa T.F."/>
            <person name="Liu W."/>
            <person name="Song Y."/>
            <person name="Salvetti E."/>
            <person name="Wrobel A."/>
            <person name="Rasinkangas P."/>
            <person name="Parkhill J."/>
            <person name="Rea M.C."/>
            <person name="O'Sullivan O."/>
            <person name="Ritari J."/>
            <person name="Douillard F.P."/>
            <person name="Paul Ross R."/>
            <person name="Yang R."/>
            <person name="Briner A.E."/>
            <person name="Felis G.E."/>
            <person name="de Vos W.M."/>
            <person name="Barrangou R."/>
            <person name="Klaenhammer T.R."/>
            <person name="Caufield P.W."/>
            <person name="Cui Y."/>
            <person name="Zhang H."/>
            <person name="O'Toole P.W."/>
        </authorList>
    </citation>
    <scope>NUCLEOTIDE SEQUENCE [LARGE SCALE GENOMIC DNA]</scope>
    <source>
        <strain evidence="2 3">DSM 21051</strain>
    </source>
</reference>
<dbReference type="Pfam" id="PF13787">
    <property type="entry name" value="HXXEE"/>
    <property type="match status" value="1"/>
</dbReference>
<keyword evidence="1" id="KW-0472">Membrane</keyword>
<feature type="transmembrane region" description="Helical" evidence="1">
    <location>
        <begin position="133"/>
        <end position="154"/>
    </location>
</feature>
<dbReference type="STRING" id="1423725.FC19_GL000549"/>
<keyword evidence="1" id="KW-0812">Transmembrane</keyword>
<evidence type="ECO:0008006" key="4">
    <source>
        <dbReference type="Google" id="ProtNLM"/>
    </source>
</evidence>
<sequence>MTIFLNFWVLPVLFILHDFEEVICVPLWKIRHRSMLDKMDKPFFGRVMNGQAFAIGVLEEMLILVIASIICSISHNYTLYLAFLVVYTLHFAMHYKMCFSIKNYVPGVVTATLQLPFMIWLIISYWILSETSIMRFLMYFIPVFFIVFVNLFIVHKMMPVIQKKLLAYAR</sequence>
<evidence type="ECO:0000313" key="3">
    <source>
        <dbReference type="Proteomes" id="UP000051015"/>
    </source>
</evidence>
<feature type="transmembrane region" description="Helical" evidence="1">
    <location>
        <begin position="107"/>
        <end position="127"/>
    </location>
</feature>
<evidence type="ECO:0000256" key="1">
    <source>
        <dbReference type="SAM" id="Phobius"/>
    </source>
</evidence>
<proteinExistence type="predicted"/>
<name>A0A0R2CWP2_9LACO</name>
<dbReference type="InterPro" id="IPR025671">
    <property type="entry name" value="HXXEE"/>
</dbReference>
<dbReference type="AlphaFoldDB" id="A0A0R2CWP2"/>
<accession>A0A0R2CWP2</accession>
<keyword evidence="3" id="KW-1185">Reference proteome</keyword>
<dbReference type="EMBL" id="AYZD01000015">
    <property type="protein sequence ID" value="KRM96269.1"/>
    <property type="molecule type" value="Genomic_DNA"/>
</dbReference>
<organism evidence="2 3">
    <name type="scientific">Liquorilactobacillus aquaticus DSM 21051</name>
    <dbReference type="NCBI Taxonomy" id="1423725"/>
    <lineage>
        <taxon>Bacteria</taxon>
        <taxon>Bacillati</taxon>
        <taxon>Bacillota</taxon>
        <taxon>Bacilli</taxon>
        <taxon>Lactobacillales</taxon>
        <taxon>Lactobacillaceae</taxon>
        <taxon>Liquorilactobacillus</taxon>
    </lineage>
</organism>
<gene>
    <name evidence="2" type="ORF">FC19_GL000549</name>
</gene>
<dbReference type="RefSeq" id="WP_057875594.1">
    <property type="nucleotide sequence ID" value="NZ_AYZD01000015.1"/>
</dbReference>
<dbReference type="PATRIC" id="fig|1423725.3.peg.565"/>
<comment type="caution">
    <text evidence="2">The sequence shown here is derived from an EMBL/GenBank/DDBJ whole genome shotgun (WGS) entry which is preliminary data.</text>
</comment>
<dbReference type="OrthoDB" id="5195477at2"/>
<keyword evidence="1" id="KW-1133">Transmembrane helix</keyword>
<evidence type="ECO:0000313" key="2">
    <source>
        <dbReference type="EMBL" id="KRM96269.1"/>
    </source>
</evidence>
<protein>
    <recommendedName>
        <fullName evidence="4">HXXEE domain-containing protein</fullName>
    </recommendedName>
</protein>